<name>A0A940IF55_9BACT</name>
<proteinExistence type="predicted"/>
<sequence length="57" mass="6229">MGGYFIFRIITNYGCRYGDIGLFKNIVNADFTGGIRIGGYDVADVIIYNGVADGRES</sequence>
<gene>
    <name evidence="1" type="ORF">IAC51_06330</name>
</gene>
<evidence type="ECO:0000313" key="2">
    <source>
        <dbReference type="Proteomes" id="UP000712007"/>
    </source>
</evidence>
<dbReference type="Proteomes" id="UP000712007">
    <property type="component" value="Unassembled WGS sequence"/>
</dbReference>
<dbReference type="AlphaFoldDB" id="A0A940IF55"/>
<accession>A0A940IF55</accession>
<organism evidence="1 2">
    <name type="scientific">Candidatus Aphodosoma intestinipullorum</name>
    <dbReference type="NCBI Taxonomy" id="2840674"/>
    <lineage>
        <taxon>Bacteria</taxon>
        <taxon>Pseudomonadati</taxon>
        <taxon>Bacteroidota</taxon>
        <taxon>Bacteroidia</taxon>
        <taxon>Bacteroidales</taxon>
        <taxon>Candidatus Aphodosoma</taxon>
    </lineage>
</organism>
<reference evidence="1" key="1">
    <citation type="submission" date="2020-10" db="EMBL/GenBank/DDBJ databases">
        <authorList>
            <person name="Gilroy R."/>
        </authorList>
    </citation>
    <scope>NUCLEOTIDE SEQUENCE</scope>
    <source>
        <strain evidence="1">3924</strain>
    </source>
</reference>
<comment type="caution">
    <text evidence="1">The sequence shown here is derived from an EMBL/GenBank/DDBJ whole genome shotgun (WGS) entry which is preliminary data.</text>
</comment>
<reference evidence="1" key="2">
    <citation type="journal article" date="2021" name="PeerJ">
        <title>Extensive microbial diversity within the chicken gut microbiome revealed by metagenomics and culture.</title>
        <authorList>
            <person name="Gilroy R."/>
            <person name="Ravi A."/>
            <person name="Getino M."/>
            <person name="Pursley I."/>
            <person name="Horton D.L."/>
            <person name="Alikhan N.F."/>
            <person name="Baker D."/>
            <person name="Gharbi K."/>
            <person name="Hall N."/>
            <person name="Watson M."/>
            <person name="Adriaenssens E.M."/>
            <person name="Foster-Nyarko E."/>
            <person name="Jarju S."/>
            <person name="Secka A."/>
            <person name="Antonio M."/>
            <person name="Oren A."/>
            <person name="Chaudhuri R.R."/>
            <person name="La Ragione R."/>
            <person name="Hildebrand F."/>
            <person name="Pallen M.J."/>
        </authorList>
    </citation>
    <scope>NUCLEOTIDE SEQUENCE</scope>
    <source>
        <strain evidence="1">3924</strain>
    </source>
</reference>
<dbReference type="EMBL" id="JADIMV010000110">
    <property type="protein sequence ID" value="MBO8440252.1"/>
    <property type="molecule type" value="Genomic_DNA"/>
</dbReference>
<protein>
    <submittedName>
        <fullName evidence="1">Uncharacterized protein</fullName>
    </submittedName>
</protein>
<evidence type="ECO:0000313" key="1">
    <source>
        <dbReference type="EMBL" id="MBO8440252.1"/>
    </source>
</evidence>